<keyword evidence="1" id="KW-0175">Coiled coil</keyword>
<protein>
    <recommendedName>
        <fullName evidence="3">DUF6377 domain-containing protein</fullName>
    </recommendedName>
</protein>
<evidence type="ECO:0000256" key="2">
    <source>
        <dbReference type="SAM" id="Phobius"/>
    </source>
</evidence>
<dbReference type="Pfam" id="PF19904">
    <property type="entry name" value="DUF6377"/>
    <property type="match status" value="1"/>
</dbReference>
<feature type="domain" description="DUF6377" evidence="3">
    <location>
        <begin position="253"/>
        <end position="499"/>
    </location>
</feature>
<proteinExistence type="predicted"/>
<feature type="coiled-coil region" evidence="1">
    <location>
        <begin position="360"/>
        <end position="387"/>
    </location>
</feature>
<dbReference type="Proteomes" id="UP000199455">
    <property type="component" value="Unassembled WGS sequence"/>
</dbReference>
<dbReference type="EMBL" id="FMZH01000010">
    <property type="protein sequence ID" value="SDE02035.1"/>
    <property type="molecule type" value="Genomic_DNA"/>
</dbReference>
<accession>A0A1G6ZJQ6</accession>
<evidence type="ECO:0000259" key="3">
    <source>
        <dbReference type="Pfam" id="PF19904"/>
    </source>
</evidence>
<reference evidence="5" key="1">
    <citation type="submission" date="2016-10" db="EMBL/GenBank/DDBJ databases">
        <authorList>
            <person name="Varghese N."/>
            <person name="Submissions S."/>
        </authorList>
    </citation>
    <scope>NUCLEOTIDE SEQUENCE [LARGE SCALE GENOMIC DNA]</scope>
    <source>
        <strain evidence="5">DSM 18609</strain>
    </source>
</reference>
<keyword evidence="2" id="KW-1133">Transmembrane helix</keyword>
<evidence type="ECO:0000313" key="4">
    <source>
        <dbReference type="EMBL" id="SDE02035.1"/>
    </source>
</evidence>
<keyword evidence="5" id="KW-1185">Reference proteome</keyword>
<feature type="transmembrane region" description="Helical" evidence="2">
    <location>
        <begin position="325"/>
        <end position="348"/>
    </location>
</feature>
<organism evidence="4 5">
    <name type="scientific">Pedobacter soli</name>
    <dbReference type="NCBI Taxonomy" id="390242"/>
    <lineage>
        <taxon>Bacteria</taxon>
        <taxon>Pseudomonadati</taxon>
        <taxon>Bacteroidota</taxon>
        <taxon>Sphingobacteriia</taxon>
        <taxon>Sphingobacteriales</taxon>
        <taxon>Sphingobacteriaceae</taxon>
        <taxon>Pedobacter</taxon>
    </lineage>
</organism>
<sequence>MKPVFFILFTIVISAHAKQVTSPEDNLKELKTELAKKHAYDSRKLSKITSLKYRLQLKSDSPYEVLQQLFDEYEYYTFDSAYVYGKRMLDWSVKNRDADQVNISKIKMASLLLHAGMFKETFDYLKEIHAGTLNKKQLYEYYSLQAGAYANLAIYNNDNNFTQNYNAKSVAYLDSAIALCAPNSFEMLFAQGNRQIISGQTNQEPRYFTKLLKAYPLTIHDKARIYTALAAFYRKPADYNERIHLLAQSAICDIRSSTKETLATLLLAESLFHHGDLEHAYLFIQRSRDDAGFYGNKLRKLKIESILPDIATQINLATQREKNKFLIYFLSISLITTIISFASFLIFIQLRKLKVKEQIIQDKNLSLETLNKQLSATNDKLREYATVNEKYIGYFFNVITGYILKLDRLKKNVERKFLAKRYTEISQSLDEINIKKERQNLFATFDRVFISIFPNFTKVFNSLLKADDQIWPKNPELLNTELRIFALIRLGVHDIQTIATILEYSANTVYVYKMRIKAKAIVSGDEFEARIMAVEAV</sequence>
<dbReference type="RefSeq" id="WP_090771584.1">
    <property type="nucleotide sequence ID" value="NZ_FMZH01000010.1"/>
</dbReference>
<keyword evidence="2" id="KW-0472">Membrane</keyword>
<dbReference type="InterPro" id="IPR045957">
    <property type="entry name" value="DUF6377"/>
</dbReference>
<keyword evidence="2" id="KW-0812">Transmembrane</keyword>
<evidence type="ECO:0000313" key="5">
    <source>
        <dbReference type="Proteomes" id="UP000199455"/>
    </source>
</evidence>
<evidence type="ECO:0000256" key="1">
    <source>
        <dbReference type="SAM" id="Coils"/>
    </source>
</evidence>
<name>A0A1G6ZJQ6_9SPHI</name>
<dbReference type="AlphaFoldDB" id="A0A1G6ZJQ6"/>
<gene>
    <name evidence="4" type="ORF">SAMN04488024_110113</name>
</gene>